<keyword evidence="5" id="KW-1185">Reference proteome</keyword>
<reference evidence="4 5" key="1">
    <citation type="submission" date="2024-09" db="EMBL/GenBank/DDBJ databases">
        <authorList>
            <person name="Sun Q."/>
            <person name="Mori K."/>
        </authorList>
    </citation>
    <scope>NUCLEOTIDE SEQUENCE [LARGE SCALE GENOMIC DNA]</scope>
    <source>
        <strain evidence="4 5">JCM 15389</strain>
    </source>
</reference>
<dbReference type="Gene3D" id="1.10.10.10">
    <property type="entry name" value="Winged helix-like DNA-binding domain superfamily/Winged helix DNA-binding domain"/>
    <property type="match status" value="2"/>
</dbReference>
<dbReference type="EMBL" id="JBHLYQ010000107">
    <property type="protein sequence ID" value="MFC0082475.1"/>
    <property type="molecule type" value="Genomic_DNA"/>
</dbReference>
<dbReference type="HAMAP" id="MF_01584">
    <property type="entry name" value="UPF0502"/>
    <property type="match status" value="1"/>
</dbReference>
<dbReference type="Proteomes" id="UP001589788">
    <property type="component" value="Unassembled WGS sequence"/>
</dbReference>
<feature type="coiled-coil region" evidence="2">
    <location>
        <begin position="213"/>
        <end position="240"/>
    </location>
</feature>
<feature type="region of interest" description="Disordered" evidence="3">
    <location>
        <begin position="167"/>
        <end position="212"/>
    </location>
</feature>
<dbReference type="RefSeq" id="WP_248105002.1">
    <property type="nucleotide sequence ID" value="NZ_JAKHEX010000001.1"/>
</dbReference>
<evidence type="ECO:0000313" key="5">
    <source>
        <dbReference type="Proteomes" id="UP001589788"/>
    </source>
</evidence>
<evidence type="ECO:0000256" key="1">
    <source>
        <dbReference type="HAMAP-Rule" id="MF_01584"/>
    </source>
</evidence>
<dbReference type="PANTHER" id="PTHR38768:SF1">
    <property type="entry name" value="UPF0502 PROTEIN YCEH"/>
    <property type="match status" value="1"/>
</dbReference>
<dbReference type="PANTHER" id="PTHR38768">
    <property type="entry name" value="UPF0502 PROTEIN YCEH"/>
    <property type="match status" value="1"/>
</dbReference>
<dbReference type="InterPro" id="IPR036388">
    <property type="entry name" value="WH-like_DNA-bd_sf"/>
</dbReference>
<sequence>MPEPPVLDAVEARVLGSLLEKELTVPQQYPLTLNALQAACNQASNREPVMGLGEQEIQDALDRLKGRGLVRFVYPSHGRSVTRYRQVVDELLGLEAKERALLAMLLLRGPQTVGELRLRTERMVAFDSTAAVEQALEALAGRPTPLVTRLARRPGQKEERYAELLSARNQDGAAASAEPAPATRPSNTVLTTSGSGTGDPGPLPSTRHDPDALAALRAEVAALQAELAALRDEFQAFRAQFEPDAPSSSGSGA</sequence>
<accession>A0ABV6C452</accession>
<proteinExistence type="inferred from homology"/>
<keyword evidence="2" id="KW-0175">Coiled coil</keyword>
<comment type="similarity">
    <text evidence="1">Belongs to the UPF0502 family.</text>
</comment>
<dbReference type="InterPro" id="IPR036390">
    <property type="entry name" value="WH_DNA-bd_sf"/>
</dbReference>
<evidence type="ECO:0000256" key="3">
    <source>
        <dbReference type="SAM" id="MobiDB-lite"/>
    </source>
</evidence>
<dbReference type="InterPro" id="IPR007432">
    <property type="entry name" value="DUF480"/>
</dbReference>
<gene>
    <name evidence="4" type="ORF">ACFFRE_10070</name>
</gene>
<comment type="caution">
    <text evidence="4">The sequence shown here is derived from an EMBL/GenBank/DDBJ whole genome shotgun (WGS) entry which is preliminary data.</text>
</comment>
<organism evidence="4 5">
    <name type="scientific">Aciditerrimonas ferrireducens</name>
    <dbReference type="NCBI Taxonomy" id="667306"/>
    <lineage>
        <taxon>Bacteria</taxon>
        <taxon>Bacillati</taxon>
        <taxon>Actinomycetota</taxon>
        <taxon>Acidimicrobiia</taxon>
        <taxon>Acidimicrobiales</taxon>
        <taxon>Acidimicrobiaceae</taxon>
        <taxon>Aciditerrimonas</taxon>
    </lineage>
</organism>
<name>A0ABV6C452_9ACTN</name>
<evidence type="ECO:0000313" key="4">
    <source>
        <dbReference type="EMBL" id="MFC0082475.1"/>
    </source>
</evidence>
<protein>
    <submittedName>
        <fullName evidence="4">DUF480 domain-containing protein</fullName>
    </submittedName>
</protein>
<evidence type="ECO:0000256" key="2">
    <source>
        <dbReference type="SAM" id="Coils"/>
    </source>
</evidence>
<dbReference type="SUPFAM" id="SSF46785">
    <property type="entry name" value="Winged helix' DNA-binding domain"/>
    <property type="match status" value="2"/>
</dbReference>
<dbReference type="Pfam" id="PF04337">
    <property type="entry name" value="DUF480"/>
    <property type="match status" value="1"/>
</dbReference>